<feature type="compositionally biased region" description="Low complexity" evidence="1">
    <location>
        <begin position="435"/>
        <end position="450"/>
    </location>
</feature>
<evidence type="ECO:0000256" key="1">
    <source>
        <dbReference type="SAM" id="MobiDB-lite"/>
    </source>
</evidence>
<evidence type="ECO:0000313" key="3">
    <source>
        <dbReference type="Proteomes" id="UP000001396"/>
    </source>
</evidence>
<dbReference type="Pfam" id="PF08613">
    <property type="entry name" value="Cyclin"/>
    <property type="match status" value="1"/>
</dbReference>
<feature type="compositionally biased region" description="Polar residues" evidence="1">
    <location>
        <begin position="451"/>
        <end position="463"/>
    </location>
</feature>
<dbReference type="InParanoid" id="D3BE06"/>
<dbReference type="AlphaFoldDB" id="D3BE06"/>
<feature type="compositionally biased region" description="Pro residues" evidence="1">
    <location>
        <begin position="412"/>
        <end position="434"/>
    </location>
</feature>
<sequence length="581" mass="66451">MGAAKKLLSDKIFHRYISPSSSSFSLSSLSTSQQNRMDTILVLHTQCTVLVKYINSKKLQQQQEQQVRILNFKLLKTKDLIHYPNQKVNIIGVQQQQQQYNHRNDKNQRKTFNNNSSCNSSDASSEIIRAQNSLCIINNQQPSTNNNRNHSRNLQQQKKFNKNSVDNLSNLLDKSYITKPVIAKTTITTPPKTLSPTHDTAAGAAIDEASKEAAESSSATSSDVAEVAKKQSSSAAEINPIVMDDESIKLYLPLLHVTAEFIENQMDSETPESDEDPISSSFNAASSPNISVFQYLRRILKYTMFDEEIFVITVIYLDRLKRLNPKFQFNNLNIHRLIMTCALLSSKYQNEKSLDNRYYAQVGGVSLSEINFLELKLLAFLNYNLYIDREEFDKYLKVIQTGVDEYRRSQSPPQPVSSPSPPPTIPTSTTPPLPTNNNNNNNSGNLSSQSKPFRQKSNSYQTNGQQLNSFVNTINKAKPFHHPNYNTYPQPQPIYYNYQPTYQNVEYQSYVSNGAQQPYHVQQHPSYPYPVYPQPTVMYQQQDLTTPPSEPNSHAWNYYYSQPVRQQPQTYNHARYPQYPN</sequence>
<feature type="region of interest" description="Disordered" evidence="1">
    <location>
        <begin position="406"/>
        <end position="463"/>
    </location>
</feature>
<dbReference type="OMA" id="KYLPFGT"/>
<dbReference type="SUPFAM" id="SSF47954">
    <property type="entry name" value="Cyclin-like"/>
    <property type="match status" value="1"/>
</dbReference>
<protein>
    <submittedName>
        <fullName evidence="2">Cyclin-related 2 family protein</fullName>
    </submittedName>
</protein>
<dbReference type="PANTHER" id="PTHR15615">
    <property type="match status" value="1"/>
</dbReference>
<dbReference type="STRING" id="670386.D3BE06"/>
<organism evidence="2 3">
    <name type="scientific">Heterostelium pallidum (strain ATCC 26659 / Pp 5 / PN500)</name>
    <name type="common">Cellular slime mold</name>
    <name type="synonym">Polysphondylium pallidum</name>
    <dbReference type="NCBI Taxonomy" id="670386"/>
    <lineage>
        <taxon>Eukaryota</taxon>
        <taxon>Amoebozoa</taxon>
        <taxon>Evosea</taxon>
        <taxon>Eumycetozoa</taxon>
        <taxon>Dictyostelia</taxon>
        <taxon>Acytosteliales</taxon>
        <taxon>Acytosteliaceae</taxon>
        <taxon>Heterostelium</taxon>
    </lineage>
</organism>
<gene>
    <name evidence="2" type="ORF">PPL_06959</name>
</gene>
<dbReference type="PANTHER" id="PTHR15615:SF108">
    <property type="entry name" value="PROTEIN CNPPD1"/>
    <property type="match status" value="1"/>
</dbReference>
<reference evidence="2 3" key="1">
    <citation type="journal article" date="2011" name="Genome Res.">
        <title>Phylogeny-wide analysis of social amoeba genomes highlights ancient origins for complex intercellular communication.</title>
        <authorList>
            <person name="Heidel A.J."/>
            <person name="Lawal H.M."/>
            <person name="Felder M."/>
            <person name="Schilde C."/>
            <person name="Helps N.R."/>
            <person name="Tunggal B."/>
            <person name="Rivero F."/>
            <person name="John U."/>
            <person name="Schleicher M."/>
            <person name="Eichinger L."/>
            <person name="Platzer M."/>
            <person name="Noegel A.A."/>
            <person name="Schaap P."/>
            <person name="Gloeckner G."/>
        </authorList>
    </citation>
    <scope>NUCLEOTIDE SEQUENCE [LARGE SCALE GENOMIC DNA]</scope>
    <source>
        <strain evidence="3">ATCC 26659 / Pp 5 / PN500</strain>
    </source>
</reference>
<dbReference type="Gene3D" id="1.10.472.10">
    <property type="entry name" value="Cyclin-like"/>
    <property type="match status" value="1"/>
</dbReference>
<dbReference type="CDD" id="cd20558">
    <property type="entry name" value="CYCLIN_ScPCL7-like"/>
    <property type="match status" value="1"/>
</dbReference>
<keyword evidence="3" id="KW-1185">Reference proteome</keyword>
<dbReference type="Proteomes" id="UP000001396">
    <property type="component" value="Unassembled WGS sequence"/>
</dbReference>
<feature type="region of interest" description="Disordered" evidence="1">
    <location>
        <begin position="99"/>
        <end position="123"/>
    </location>
</feature>
<dbReference type="GO" id="GO:0019901">
    <property type="term" value="F:protein kinase binding"/>
    <property type="evidence" value="ECO:0007669"/>
    <property type="project" value="InterPro"/>
</dbReference>
<comment type="caution">
    <text evidence="2">The sequence shown here is derived from an EMBL/GenBank/DDBJ whole genome shotgun (WGS) entry which is preliminary data.</text>
</comment>
<evidence type="ECO:0000313" key="2">
    <source>
        <dbReference type="EMBL" id="EFA80137.1"/>
    </source>
</evidence>
<name>D3BE06_HETP5</name>
<dbReference type="RefSeq" id="XP_020432257.1">
    <property type="nucleotide sequence ID" value="XM_020577809.1"/>
</dbReference>
<dbReference type="EMBL" id="ADBJ01000031">
    <property type="protein sequence ID" value="EFA80137.1"/>
    <property type="molecule type" value="Genomic_DNA"/>
</dbReference>
<accession>D3BE06</accession>
<proteinExistence type="predicted"/>
<dbReference type="InterPro" id="IPR036915">
    <property type="entry name" value="Cyclin-like_sf"/>
</dbReference>
<dbReference type="GeneID" id="31362440"/>
<dbReference type="InterPro" id="IPR013922">
    <property type="entry name" value="Cyclin_PHO80-like"/>
</dbReference>
<feature type="region of interest" description="Disordered" evidence="1">
    <location>
        <begin position="542"/>
        <end position="561"/>
    </location>
</feature>
<feature type="compositionally biased region" description="Low complexity" evidence="1">
    <location>
        <begin position="113"/>
        <end position="123"/>
    </location>
</feature>